<reference evidence="1 2" key="1">
    <citation type="submission" date="2017-09" db="EMBL/GenBank/DDBJ databases">
        <title>Depth-based differentiation of microbial function through sediment-hosted aquifers and enrichment of novel symbionts in the deep terrestrial subsurface.</title>
        <authorList>
            <person name="Probst A.J."/>
            <person name="Ladd B."/>
            <person name="Jarett J.K."/>
            <person name="Geller-Mcgrath D.E."/>
            <person name="Sieber C.M."/>
            <person name="Emerson J.B."/>
            <person name="Anantharaman K."/>
            <person name="Thomas B.C."/>
            <person name="Malmstrom R."/>
            <person name="Stieglmeier M."/>
            <person name="Klingl A."/>
            <person name="Woyke T."/>
            <person name="Ryan C.M."/>
            <person name="Banfield J.F."/>
        </authorList>
    </citation>
    <scope>NUCLEOTIDE SEQUENCE [LARGE SCALE GENOMIC DNA]</scope>
    <source>
        <strain evidence="1">CG11_big_fil_rev_8_21_14_0_20_35_14</strain>
    </source>
</reference>
<evidence type="ECO:0000313" key="1">
    <source>
        <dbReference type="EMBL" id="PIQ72615.1"/>
    </source>
</evidence>
<dbReference type="InterPro" id="IPR036583">
    <property type="entry name" value="23S_rRNA_IVS_sf"/>
</dbReference>
<comment type="caution">
    <text evidence="1">The sequence shown here is derived from an EMBL/GenBank/DDBJ whole genome shotgun (WGS) entry which is preliminary data.</text>
</comment>
<dbReference type="NCBIfam" id="TIGR02436">
    <property type="entry name" value="four helix bundle protein"/>
    <property type="match status" value="1"/>
</dbReference>
<protein>
    <submittedName>
        <fullName evidence="1">Four helix bundle protein</fullName>
    </submittedName>
</protein>
<name>A0A2H0KMY4_9BACT</name>
<dbReference type="Proteomes" id="UP000229570">
    <property type="component" value="Unassembled WGS sequence"/>
</dbReference>
<dbReference type="EMBL" id="PCVL01000025">
    <property type="protein sequence ID" value="PIQ72615.1"/>
    <property type="molecule type" value="Genomic_DNA"/>
</dbReference>
<dbReference type="AlphaFoldDB" id="A0A2H0KMY4"/>
<dbReference type="Gene3D" id="1.20.1440.60">
    <property type="entry name" value="23S rRNA-intervening sequence"/>
    <property type="match status" value="1"/>
</dbReference>
<dbReference type="PANTHER" id="PTHR38471:SF2">
    <property type="entry name" value="FOUR HELIX BUNDLE PROTEIN"/>
    <property type="match status" value="1"/>
</dbReference>
<dbReference type="Pfam" id="PF05635">
    <property type="entry name" value="23S_rRNA_IVP"/>
    <property type="match status" value="1"/>
</dbReference>
<proteinExistence type="predicted"/>
<gene>
    <name evidence="1" type="ORF">COV86_02090</name>
</gene>
<dbReference type="SUPFAM" id="SSF158446">
    <property type="entry name" value="IVS-encoded protein-like"/>
    <property type="match status" value="1"/>
</dbReference>
<dbReference type="InterPro" id="IPR012657">
    <property type="entry name" value="23S_rRNA-intervening_sequence"/>
</dbReference>
<accession>A0A2H0KMY4</accession>
<sequence length="132" mass="15817">MEKTYLTLENLEIFQLSKQLSNVGWKIYKTLDWKEVKDSKEQFIDSTDSVGANIAEGYGRFHYLDRIKFMYNARGSLLESRYWFDLLIERNLLKDKLLKEEYMKIYNELKPKLNNFISSIYKNRSSHLTPNT</sequence>
<dbReference type="PANTHER" id="PTHR38471">
    <property type="entry name" value="FOUR HELIX BUNDLE PROTEIN"/>
    <property type="match status" value="1"/>
</dbReference>
<evidence type="ECO:0000313" key="2">
    <source>
        <dbReference type="Proteomes" id="UP000229570"/>
    </source>
</evidence>
<organism evidence="1 2">
    <name type="scientific">Candidatus Roizmanbacteria bacterium CG11_big_fil_rev_8_21_14_0_20_35_14</name>
    <dbReference type="NCBI Taxonomy" id="1974855"/>
    <lineage>
        <taxon>Bacteria</taxon>
        <taxon>Candidatus Roizmaniibacteriota</taxon>
    </lineage>
</organism>